<evidence type="ECO:0000313" key="2">
    <source>
        <dbReference type="EMBL" id="CAI9923025.1"/>
    </source>
</evidence>
<dbReference type="Proteomes" id="UP001642409">
    <property type="component" value="Unassembled WGS sequence"/>
</dbReference>
<keyword evidence="1" id="KW-0175">Coiled coil</keyword>
<name>A0AA86NQJ7_9EUKA</name>
<keyword evidence="4" id="KW-1185">Reference proteome</keyword>
<reference evidence="3 4" key="2">
    <citation type="submission" date="2024-07" db="EMBL/GenBank/DDBJ databases">
        <authorList>
            <person name="Akdeniz Z."/>
        </authorList>
    </citation>
    <scope>NUCLEOTIDE SEQUENCE [LARGE SCALE GENOMIC DNA]</scope>
</reference>
<organism evidence="2">
    <name type="scientific">Hexamita inflata</name>
    <dbReference type="NCBI Taxonomy" id="28002"/>
    <lineage>
        <taxon>Eukaryota</taxon>
        <taxon>Metamonada</taxon>
        <taxon>Diplomonadida</taxon>
        <taxon>Hexamitidae</taxon>
        <taxon>Hexamitinae</taxon>
        <taxon>Hexamita</taxon>
    </lineage>
</organism>
<feature type="coiled-coil region" evidence="1">
    <location>
        <begin position="10"/>
        <end position="37"/>
    </location>
</feature>
<protein>
    <submittedName>
        <fullName evidence="3">Hypothetical_protein</fullName>
    </submittedName>
</protein>
<evidence type="ECO:0000256" key="1">
    <source>
        <dbReference type="SAM" id="Coils"/>
    </source>
</evidence>
<gene>
    <name evidence="2" type="ORF">HINF_LOCUS10670</name>
    <name evidence="3" type="ORF">HINF_LOCUS78911</name>
</gene>
<comment type="caution">
    <text evidence="2">The sequence shown here is derived from an EMBL/GenBank/DDBJ whole genome shotgun (WGS) entry which is preliminary data.</text>
</comment>
<accession>A0AA86NQJ7</accession>
<evidence type="ECO:0000313" key="3">
    <source>
        <dbReference type="EMBL" id="CAL6116093.1"/>
    </source>
</evidence>
<dbReference type="EMBL" id="CATOUU010000273">
    <property type="protein sequence ID" value="CAI9923025.1"/>
    <property type="molecule type" value="Genomic_DNA"/>
</dbReference>
<dbReference type="EMBL" id="CAXDID020000954">
    <property type="protein sequence ID" value="CAL6116093.1"/>
    <property type="molecule type" value="Genomic_DNA"/>
</dbReference>
<evidence type="ECO:0000313" key="4">
    <source>
        <dbReference type="Proteomes" id="UP001642409"/>
    </source>
</evidence>
<dbReference type="AlphaFoldDB" id="A0AA86NQJ7"/>
<reference evidence="2" key="1">
    <citation type="submission" date="2023-06" db="EMBL/GenBank/DDBJ databases">
        <authorList>
            <person name="Kurt Z."/>
        </authorList>
    </citation>
    <scope>NUCLEOTIDE SEQUENCE</scope>
</reference>
<proteinExistence type="predicted"/>
<sequence>MLDQRIYENITTTDNKIQQLEEQLVQLQNIVLNTNEQELWFQCQQQLYTFKAFDALAVTNLVQNVDIVNGYVFSTQQIFNAFIDMQNIFSGTTLFKNQMAFQNIKIQLGFMEYDTGALMSQNNRLNINQVSFISLQQSTLIIKTHSVFSILQKYSENVNISNLLLNISFSFNSTGSLNLFYNINGILNIKGYYIQGNYISTDSIALGVFQVLQQSTVWLRYIQIMPQVFSCGNTSSYLISFSTLSQINILHILIQIGNFINYNQIDRIQTDVSTFMQFGGLIQSQIDSNTHIQDITTQIYELWTTQFVKFSGQLLGNSVNGTCKLQQICILEQIQFDLNTNIYKFGLIGEFYGNINIAQMSSTYIILQGITLEYIGTLGFVCDSVVSLINIEIQFQMPGTINVRNYAGALYSVIQSTNWTINNIKITNSSLSSSNSGGVIAAKLVGGTLTQANIQSSSVITYNNSQSISGGLIGDTFSGIFTQLFQISQCVLYNITVKSQSNNLWSMSAGIIADCNENPIIMSQIIVQLTRIQASGASNTVQAAAFVGYSRISLKQIIDSKLLNSNISSDNLVGSAYCAGFLASVIAQVYITNSVVNTLQLSISAQSVKYVGIIISNTVSTYITNQVSSEGQNVINGAIIQNCASIISQTSESGC</sequence>